<evidence type="ECO:0000256" key="4">
    <source>
        <dbReference type="ARBA" id="ARBA00036943"/>
    </source>
</evidence>
<evidence type="ECO:0000259" key="8">
    <source>
        <dbReference type="Pfam" id="PF01416"/>
    </source>
</evidence>
<reference evidence="9" key="1">
    <citation type="journal article" date="2022" name="bioRxiv">
        <title>Sequencing and chromosome-scale assembly of the giantPleurodeles waltlgenome.</title>
        <authorList>
            <person name="Brown T."/>
            <person name="Elewa A."/>
            <person name="Iarovenko S."/>
            <person name="Subramanian E."/>
            <person name="Araus A.J."/>
            <person name="Petzold A."/>
            <person name="Susuki M."/>
            <person name="Suzuki K.-i.T."/>
            <person name="Hayashi T."/>
            <person name="Toyoda A."/>
            <person name="Oliveira C."/>
            <person name="Osipova E."/>
            <person name="Leigh N.D."/>
            <person name="Simon A."/>
            <person name="Yun M.H."/>
        </authorList>
    </citation>
    <scope>NUCLEOTIDE SEQUENCE</scope>
    <source>
        <strain evidence="9">20211129_DDA</strain>
        <tissue evidence="9">Liver</tissue>
    </source>
</reference>
<accession>A0AAV7R2J4</accession>
<sequence>MSSPRVRYLVIFQYCGTKYSGVMATPATQALLGVQNYLELAAQNLKPAAPITFSISSRTDSGVHALCNSAHLDIQRANGKLPFSEDVLVHALNYHLTPEPISILKAYRVPTDFHARYRAVSRTYVYRLLTGCTDRSHMPVFERKLCWGLRTGCLDVSAMQEAAQFLLGTHDFSAFRSPSSDNVLVSPVKTLEQADIAPAPGLMTHHLVHRKFQFWELTFRSRSFLYKQVRRMTGILVAVGQGRFTPAQVKELLESRDPAAYPSNAMAPPDGLFLKNVEYDGIDT</sequence>
<dbReference type="InterPro" id="IPR001406">
    <property type="entry name" value="PsdUridine_synth_TruA"/>
</dbReference>
<comment type="caution">
    <text evidence="9">The sequence shown here is derived from an EMBL/GenBank/DDBJ whole genome shotgun (WGS) entry which is preliminary data.</text>
</comment>
<comment type="similarity">
    <text evidence="1 7">Belongs to the tRNA pseudouridine synthase TruA family.</text>
</comment>
<dbReference type="GO" id="GO:0160147">
    <property type="term" value="F:tRNA pseudouridine(38-40) synthase activity"/>
    <property type="evidence" value="ECO:0007669"/>
    <property type="project" value="UniProtKB-EC"/>
</dbReference>
<dbReference type="PANTHER" id="PTHR11142">
    <property type="entry name" value="PSEUDOURIDYLATE SYNTHASE"/>
    <property type="match status" value="1"/>
</dbReference>
<dbReference type="Proteomes" id="UP001066276">
    <property type="component" value="Chromosome 6"/>
</dbReference>
<evidence type="ECO:0000256" key="6">
    <source>
        <dbReference type="PIRSR" id="PIRSR001430-2"/>
    </source>
</evidence>
<dbReference type="SUPFAM" id="SSF55120">
    <property type="entry name" value="Pseudouridine synthase"/>
    <property type="match status" value="1"/>
</dbReference>
<dbReference type="Pfam" id="PF01416">
    <property type="entry name" value="PseudoU_synth_1"/>
    <property type="match status" value="2"/>
</dbReference>
<keyword evidence="2 7" id="KW-0819">tRNA processing</keyword>
<dbReference type="InterPro" id="IPR020097">
    <property type="entry name" value="PsdUridine_synth_TruA_a/b_dom"/>
</dbReference>
<evidence type="ECO:0000313" key="10">
    <source>
        <dbReference type="Proteomes" id="UP001066276"/>
    </source>
</evidence>
<dbReference type="FunFam" id="3.30.70.580:FF:000011">
    <property type="entry name" value="tRNA pseudouridine synthase"/>
    <property type="match status" value="1"/>
</dbReference>
<feature type="domain" description="Pseudouridine synthase I TruA alpha/beta" evidence="8">
    <location>
        <begin position="162"/>
        <end position="280"/>
    </location>
</feature>
<keyword evidence="3 7" id="KW-0413">Isomerase</keyword>
<dbReference type="EC" id="5.4.99.12" evidence="7"/>
<protein>
    <recommendedName>
        <fullName evidence="7">tRNA pseudouridine synthase</fullName>
        <ecNumber evidence="7">5.4.99.12</ecNumber>
    </recommendedName>
</protein>
<dbReference type="HAMAP" id="MF_00171">
    <property type="entry name" value="TruA"/>
    <property type="match status" value="1"/>
</dbReference>
<dbReference type="CDD" id="cd02570">
    <property type="entry name" value="PseudoU_synth_EcTruA"/>
    <property type="match status" value="1"/>
</dbReference>
<evidence type="ECO:0000256" key="7">
    <source>
        <dbReference type="RuleBase" id="RU003792"/>
    </source>
</evidence>
<dbReference type="InterPro" id="IPR020095">
    <property type="entry name" value="PsdUridine_synth_TruA_C"/>
</dbReference>
<evidence type="ECO:0000313" key="9">
    <source>
        <dbReference type="EMBL" id="KAJ1144958.1"/>
    </source>
</evidence>
<evidence type="ECO:0000256" key="3">
    <source>
        <dbReference type="ARBA" id="ARBA00023235"/>
    </source>
</evidence>
<evidence type="ECO:0000256" key="2">
    <source>
        <dbReference type="ARBA" id="ARBA00022694"/>
    </source>
</evidence>
<comment type="catalytic activity">
    <reaction evidence="7">
        <text>uridine(38/39/40) in tRNA = pseudouridine(38/39/40) in tRNA</text>
        <dbReference type="Rhea" id="RHEA:22376"/>
        <dbReference type="Rhea" id="RHEA-COMP:10085"/>
        <dbReference type="Rhea" id="RHEA-COMP:10087"/>
        <dbReference type="ChEBI" id="CHEBI:65314"/>
        <dbReference type="ChEBI" id="CHEBI:65315"/>
        <dbReference type="EC" id="5.4.99.12"/>
    </reaction>
</comment>
<dbReference type="InterPro" id="IPR020094">
    <property type="entry name" value="TruA/RsuA/RluB/E/F_N"/>
</dbReference>
<name>A0AAV7R2J4_PLEWA</name>
<feature type="active site" description="Nucleophile" evidence="5">
    <location>
        <position position="60"/>
    </location>
</feature>
<gene>
    <name evidence="9" type="ORF">NDU88_011250</name>
</gene>
<dbReference type="InterPro" id="IPR020103">
    <property type="entry name" value="PsdUridine_synth_cat_dom_sf"/>
</dbReference>
<dbReference type="Gene3D" id="3.30.70.660">
    <property type="entry name" value="Pseudouridine synthase I, catalytic domain, C-terminal subdomain"/>
    <property type="match status" value="1"/>
</dbReference>
<evidence type="ECO:0000256" key="1">
    <source>
        <dbReference type="ARBA" id="ARBA00009375"/>
    </source>
</evidence>
<dbReference type="GO" id="GO:0003723">
    <property type="term" value="F:RNA binding"/>
    <property type="evidence" value="ECO:0007669"/>
    <property type="project" value="InterPro"/>
</dbReference>
<keyword evidence="10" id="KW-1185">Reference proteome</keyword>
<evidence type="ECO:0000256" key="5">
    <source>
        <dbReference type="PIRSR" id="PIRSR001430-1"/>
    </source>
</evidence>
<feature type="domain" description="Pseudouridine synthase I TruA alpha/beta" evidence="8">
    <location>
        <begin position="12"/>
        <end position="117"/>
    </location>
</feature>
<dbReference type="Gene3D" id="3.30.70.580">
    <property type="entry name" value="Pseudouridine synthase I, catalytic domain, N-terminal subdomain"/>
    <property type="match status" value="1"/>
</dbReference>
<feature type="binding site" evidence="6">
    <location>
        <position position="124"/>
    </location>
    <ligand>
        <name>substrate</name>
    </ligand>
</feature>
<proteinExistence type="inferred from homology"/>
<dbReference type="EMBL" id="JANPWB010000010">
    <property type="protein sequence ID" value="KAJ1144958.1"/>
    <property type="molecule type" value="Genomic_DNA"/>
</dbReference>
<organism evidence="9 10">
    <name type="scientific">Pleurodeles waltl</name>
    <name type="common">Iberian ribbed newt</name>
    <dbReference type="NCBI Taxonomy" id="8319"/>
    <lineage>
        <taxon>Eukaryota</taxon>
        <taxon>Metazoa</taxon>
        <taxon>Chordata</taxon>
        <taxon>Craniata</taxon>
        <taxon>Vertebrata</taxon>
        <taxon>Euteleostomi</taxon>
        <taxon>Amphibia</taxon>
        <taxon>Batrachia</taxon>
        <taxon>Caudata</taxon>
        <taxon>Salamandroidea</taxon>
        <taxon>Salamandridae</taxon>
        <taxon>Pleurodelinae</taxon>
        <taxon>Pleurodeles</taxon>
    </lineage>
</organism>
<dbReference type="PANTHER" id="PTHR11142:SF0">
    <property type="entry name" value="TRNA PSEUDOURIDINE SYNTHASE-LIKE 1"/>
    <property type="match status" value="1"/>
</dbReference>
<comment type="catalytic activity">
    <reaction evidence="4">
        <text>a uridine in tRNA = a pseudouridine in tRNA</text>
        <dbReference type="Rhea" id="RHEA:54572"/>
        <dbReference type="Rhea" id="RHEA-COMP:13339"/>
        <dbReference type="Rhea" id="RHEA-COMP:13934"/>
        <dbReference type="ChEBI" id="CHEBI:65314"/>
        <dbReference type="ChEBI" id="CHEBI:65315"/>
    </reaction>
</comment>
<dbReference type="AlphaFoldDB" id="A0AAV7R2J4"/>
<dbReference type="FunFam" id="3.30.70.660:FF:000006">
    <property type="entry name" value="tRNA pseudouridine synthase"/>
    <property type="match status" value="1"/>
</dbReference>
<dbReference type="PIRSF" id="PIRSF001430">
    <property type="entry name" value="tRNA_psdUrid_synth"/>
    <property type="match status" value="1"/>
</dbReference>
<dbReference type="GO" id="GO:0031119">
    <property type="term" value="P:tRNA pseudouridine synthesis"/>
    <property type="evidence" value="ECO:0007669"/>
    <property type="project" value="TreeGrafter"/>
</dbReference>